<dbReference type="InterPro" id="IPR006311">
    <property type="entry name" value="TAT_signal"/>
</dbReference>
<keyword evidence="3 7" id="KW-0732">Signal</keyword>
<evidence type="ECO:0000256" key="7">
    <source>
        <dbReference type="SAM" id="SignalP"/>
    </source>
</evidence>
<accession>A0ABU8LH49</accession>
<dbReference type="Gene3D" id="2.60.40.1220">
    <property type="match status" value="1"/>
</dbReference>
<feature type="signal peptide" evidence="7">
    <location>
        <begin position="1"/>
        <end position="27"/>
    </location>
</feature>
<reference evidence="9 10" key="1">
    <citation type="submission" date="2024-02" db="EMBL/GenBank/DDBJ databases">
        <authorList>
            <person name="Saticioglu I.B."/>
        </authorList>
    </citation>
    <scope>NUCLEOTIDE SEQUENCE [LARGE SCALE GENOMIC DNA]</scope>
    <source>
        <strain evidence="9 10">Mu-43</strain>
    </source>
</reference>
<evidence type="ECO:0000259" key="8">
    <source>
        <dbReference type="Pfam" id="PF04234"/>
    </source>
</evidence>
<dbReference type="PROSITE" id="PS51318">
    <property type="entry name" value="TAT"/>
    <property type="match status" value="1"/>
</dbReference>
<sequence length="196" mass="19671">MSRIRTLLAGAAVATAAVLFAAAPASAHDELVSADPAADAVLTEAPEQLTLTFSSNLLSIDEASSGTAIVVTDESGTDWVDGAPTVQADTVSVPLKTGVPNGAYSVTWQVVSSDGHPTSGDYSFRVDAPEAAATPSAEPEQSTAAPSADASAEPTPSATPEEGAADYLPGALIGLVGVLALVGVVVWVMLARKRKA</sequence>
<evidence type="ECO:0000313" key="9">
    <source>
        <dbReference type="EMBL" id="MEJ1090533.1"/>
    </source>
</evidence>
<keyword evidence="6" id="KW-0812">Transmembrane</keyword>
<organism evidence="9 10">
    <name type="scientific">Microbacterium istanbulense</name>
    <dbReference type="NCBI Taxonomy" id="3122049"/>
    <lineage>
        <taxon>Bacteria</taxon>
        <taxon>Bacillati</taxon>
        <taxon>Actinomycetota</taxon>
        <taxon>Actinomycetes</taxon>
        <taxon>Micrococcales</taxon>
        <taxon>Microbacteriaceae</taxon>
        <taxon>Microbacterium</taxon>
    </lineage>
</organism>
<comment type="caution">
    <text evidence="9">The sequence shown here is derived from an EMBL/GenBank/DDBJ whole genome shotgun (WGS) entry which is preliminary data.</text>
</comment>
<dbReference type="InterPro" id="IPR014756">
    <property type="entry name" value="Ig_E-set"/>
</dbReference>
<keyword evidence="10" id="KW-1185">Reference proteome</keyword>
<evidence type="ECO:0000256" key="6">
    <source>
        <dbReference type="SAM" id="Phobius"/>
    </source>
</evidence>
<dbReference type="Proteomes" id="UP001366085">
    <property type="component" value="Unassembled WGS sequence"/>
</dbReference>
<gene>
    <name evidence="9" type="ORF">WDU93_02415</name>
</gene>
<proteinExistence type="predicted"/>
<dbReference type="SUPFAM" id="SSF81296">
    <property type="entry name" value="E set domains"/>
    <property type="match status" value="1"/>
</dbReference>
<feature type="chain" id="PRO_5047377796" evidence="7">
    <location>
        <begin position="28"/>
        <end position="196"/>
    </location>
</feature>
<evidence type="ECO:0000256" key="4">
    <source>
        <dbReference type="ARBA" id="ARBA00023008"/>
    </source>
</evidence>
<dbReference type="Pfam" id="PF04234">
    <property type="entry name" value="CopC"/>
    <property type="match status" value="1"/>
</dbReference>
<evidence type="ECO:0000256" key="3">
    <source>
        <dbReference type="ARBA" id="ARBA00022729"/>
    </source>
</evidence>
<feature type="region of interest" description="Disordered" evidence="5">
    <location>
        <begin position="131"/>
        <end position="163"/>
    </location>
</feature>
<dbReference type="InterPro" id="IPR014755">
    <property type="entry name" value="Cu-Rt/internalin_Ig-like"/>
</dbReference>
<dbReference type="InterPro" id="IPR032694">
    <property type="entry name" value="CopC/D"/>
</dbReference>
<evidence type="ECO:0000256" key="2">
    <source>
        <dbReference type="ARBA" id="ARBA00022723"/>
    </source>
</evidence>
<dbReference type="InterPro" id="IPR007348">
    <property type="entry name" value="CopC_dom"/>
</dbReference>
<keyword evidence="4" id="KW-0186">Copper</keyword>
<evidence type="ECO:0000256" key="1">
    <source>
        <dbReference type="ARBA" id="ARBA00004196"/>
    </source>
</evidence>
<feature type="domain" description="CopC" evidence="8">
    <location>
        <begin position="28"/>
        <end position="126"/>
    </location>
</feature>
<comment type="subcellular location">
    <subcellularLocation>
        <location evidence="1">Cell envelope</location>
    </subcellularLocation>
</comment>
<dbReference type="RefSeq" id="WP_337316983.1">
    <property type="nucleotide sequence ID" value="NZ_JBBDGN010000001.1"/>
</dbReference>
<keyword evidence="6" id="KW-0472">Membrane</keyword>
<protein>
    <submittedName>
        <fullName evidence="9">Copper resistance CopC family protein</fullName>
    </submittedName>
</protein>
<name>A0ABU8LH49_9MICO</name>
<dbReference type="PANTHER" id="PTHR34820:SF4">
    <property type="entry name" value="INNER MEMBRANE PROTEIN YEBZ"/>
    <property type="match status" value="1"/>
</dbReference>
<dbReference type="PANTHER" id="PTHR34820">
    <property type="entry name" value="INNER MEMBRANE PROTEIN YEBZ"/>
    <property type="match status" value="1"/>
</dbReference>
<evidence type="ECO:0000313" key="10">
    <source>
        <dbReference type="Proteomes" id="UP001366085"/>
    </source>
</evidence>
<feature type="transmembrane region" description="Helical" evidence="6">
    <location>
        <begin position="167"/>
        <end position="190"/>
    </location>
</feature>
<dbReference type="EMBL" id="JBBDGN010000001">
    <property type="protein sequence ID" value="MEJ1090533.1"/>
    <property type="molecule type" value="Genomic_DNA"/>
</dbReference>
<keyword evidence="6" id="KW-1133">Transmembrane helix</keyword>
<evidence type="ECO:0000256" key="5">
    <source>
        <dbReference type="SAM" id="MobiDB-lite"/>
    </source>
</evidence>
<keyword evidence="2" id="KW-0479">Metal-binding</keyword>
<feature type="compositionally biased region" description="Low complexity" evidence="5">
    <location>
        <begin position="131"/>
        <end position="140"/>
    </location>
</feature>